<evidence type="ECO:0000256" key="15">
    <source>
        <dbReference type="ARBA" id="ARBA00023004"/>
    </source>
</evidence>
<keyword evidence="27" id="KW-1185">Reference proteome</keyword>
<evidence type="ECO:0000256" key="23">
    <source>
        <dbReference type="PIRSR" id="PIRSR000187-2"/>
    </source>
</evidence>
<keyword evidence="18 23" id="KW-0003">3Fe-4S</keyword>
<comment type="cofactor">
    <cofactor evidence="1">
        <name>FMN</name>
        <dbReference type="ChEBI" id="CHEBI:58210"/>
    </cofactor>
</comment>
<dbReference type="InterPro" id="IPR029055">
    <property type="entry name" value="Ntn_hydrolases_N"/>
</dbReference>
<dbReference type="InParanoid" id="K1W170"/>
<dbReference type="Gene3D" id="3.60.20.10">
    <property type="entry name" value="Glutamine Phosphoribosylpyrophosphate, subunit 1, domain 1"/>
    <property type="match status" value="1"/>
</dbReference>
<evidence type="ECO:0000256" key="13">
    <source>
        <dbReference type="ARBA" id="ARBA00022962"/>
    </source>
</evidence>
<keyword evidence="12" id="KW-0274">FAD</keyword>
<dbReference type="InterPro" id="IPR017932">
    <property type="entry name" value="GATase_2_dom"/>
</dbReference>
<evidence type="ECO:0000256" key="7">
    <source>
        <dbReference type="ARBA" id="ARBA00011233"/>
    </source>
</evidence>
<dbReference type="InterPro" id="IPR051394">
    <property type="entry name" value="Glutamate_Synthase"/>
</dbReference>
<keyword evidence="8" id="KW-0028">Amino-acid biosynthesis</keyword>
<dbReference type="InterPro" id="IPR002932">
    <property type="entry name" value="Glu_synthdom"/>
</dbReference>
<dbReference type="GO" id="GO:0010181">
    <property type="term" value="F:FMN binding"/>
    <property type="evidence" value="ECO:0007669"/>
    <property type="project" value="InterPro"/>
</dbReference>
<dbReference type="Pfam" id="PF04898">
    <property type="entry name" value="Glu_syn_central"/>
    <property type="match status" value="1"/>
</dbReference>
<dbReference type="InterPro" id="IPR012220">
    <property type="entry name" value="Glu_synth_euk"/>
</dbReference>
<dbReference type="InterPro" id="IPR006005">
    <property type="entry name" value="Glut_synth_ssu1"/>
</dbReference>
<dbReference type="FunFam" id="3.20.20.70:FF:000017">
    <property type="entry name" value="Glutamate synthase [NADH], amyloplastic"/>
    <property type="match status" value="1"/>
</dbReference>
<dbReference type="SUPFAM" id="SSF46548">
    <property type="entry name" value="alpha-helical ferredoxin"/>
    <property type="match status" value="1"/>
</dbReference>
<comment type="caution">
    <text evidence="26">The sequence shown here is derived from an EMBL/GenBank/DDBJ whole genome shotgun (WGS) entry which is preliminary data.</text>
</comment>
<feature type="binding site" evidence="23">
    <location>
        <position position="1184"/>
    </location>
    <ligand>
        <name>[3Fe-4S] cluster</name>
        <dbReference type="ChEBI" id="CHEBI:21137"/>
    </ligand>
</feature>
<comment type="pathway">
    <text evidence="4">Nitrogen metabolism.</text>
</comment>
<dbReference type="GO" id="GO:0016639">
    <property type="term" value="F:oxidoreductase activity, acting on the CH-NH2 group of donors, NAD or NADP as acceptor"/>
    <property type="evidence" value="ECO:0007669"/>
    <property type="project" value="InterPro"/>
</dbReference>
<proteinExistence type="inferred from homology"/>
<dbReference type="InterPro" id="IPR002489">
    <property type="entry name" value="Glu_synth_asu_C"/>
</dbReference>
<evidence type="ECO:0000256" key="4">
    <source>
        <dbReference type="ARBA" id="ARBA00004909"/>
    </source>
</evidence>
<evidence type="ECO:0000256" key="5">
    <source>
        <dbReference type="ARBA" id="ARBA00004944"/>
    </source>
</evidence>
<dbReference type="SUPFAM" id="SSF51971">
    <property type="entry name" value="Nucleotide-binding domain"/>
    <property type="match status" value="1"/>
</dbReference>
<dbReference type="eggNOG" id="KOG0399">
    <property type="taxonomic scope" value="Eukaryota"/>
</dbReference>
<evidence type="ECO:0000256" key="16">
    <source>
        <dbReference type="ARBA" id="ARBA00023014"/>
    </source>
</evidence>
<dbReference type="GO" id="GO:0051538">
    <property type="term" value="F:3 iron, 4 sulfur cluster binding"/>
    <property type="evidence" value="ECO:0007669"/>
    <property type="project" value="UniProtKB-KW"/>
</dbReference>
<dbReference type="PRINTS" id="PR00419">
    <property type="entry name" value="ADXRDTASE"/>
</dbReference>
<dbReference type="InterPro" id="IPR036485">
    <property type="entry name" value="Glu_synth_asu_C_sf"/>
</dbReference>
<dbReference type="PANTHER" id="PTHR43100:SF1">
    <property type="entry name" value="GLUTAMATE SYNTHASE [NADPH] SMALL CHAIN"/>
    <property type="match status" value="1"/>
</dbReference>
<comment type="function">
    <text evidence="21">Forms L-glutamate from L-glutamine and 2-oxoglutarate. Represents an alternative pathway to L-glutamate dehydrogenase for the biosynthesis of L-glutamate. Participates with glutamine synthetase in ammonia assimilation processes. The enzyme is specific for NADH, L-glutamine and 2-oxoglutarate.</text>
</comment>
<accession>K1W170</accession>
<dbReference type="Pfam" id="PF14691">
    <property type="entry name" value="Fer4_20"/>
    <property type="match status" value="1"/>
</dbReference>
<dbReference type="Pfam" id="PF01493">
    <property type="entry name" value="GXGXG"/>
    <property type="match status" value="1"/>
</dbReference>
<dbReference type="GO" id="GO:0005506">
    <property type="term" value="F:iron ion binding"/>
    <property type="evidence" value="ECO:0007669"/>
    <property type="project" value="InterPro"/>
</dbReference>
<dbReference type="InterPro" id="IPR006982">
    <property type="entry name" value="Glu_synth_centr_N"/>
</dbReference>
<evidence type="ECO:0000256" key="14">
    <source>
        <dbReference type="ARBA" id="ARBA00023002"/>
    </source>
</evidence>
<evidence type="ECO:0000256" key="17">
    <source>
        <dbReference type="ARBA" id="ARBA00023164"/>
    </source>
</evidence>
<dbReference type="EC" id="1.4.1.14" evidence="19"/>
<dbReference type="InterPro" id="IPR009051">
    <property type="entry name" value="Helical_ferredxn"/>
</dbReference>
<dbReference type="OrthoDB" id="4327079at2759"/>
<dbReference type="Gene3D" id="1.10.1060.10">
    <property type="entry name" value="Alpha-helical ferredoxin"/>
    <property type="match status" value="1"/>
</dbReference>
<feature type="region of interest" description="Disordered" evidence="24">
    <location>
        <begin position="937"/>
        <end position="966"/>
    </location>
</feature>
<evidence type="ECO:0000256" key="19">
    <source>
        <dbReference type="ARBA" id="ARBA00024383"/>
    </source>
</evidence>
<evidence type="ECO:0000256" key="1">
    <source>
        <dbReference type="ARBA" id="ARBA00001917"/>
    </source>
</evidence>
<dbReference type="Gene3D" id="3.20.20.70">
    <property type="entry name" value="Aldolase class I"/>
    <property type="match status" value="2"/>
</dbReference>
<dbReference type="CDD" id="cd02808">
    <property type="entry name" value="GltS_FMN"/>
    <property type="match status" value="1"/>
</dbReference>
<name>K1W170_TRIAC</name>
<evidence type="ECO:0000256" key="20">
    <source>
        <dbReference type="ARBA" id="ARBA00048867"/>
    </source>
</evidence>
<dbReference type="NCBIfam" id="NF008730">
    <property type="entry name" value="PRK11750.1"/>
    <property type="match status" value="1"/>
</dbReference>
<dbReference type="GO" id="GO:0016040">
    <property type="term" value="F:glutamate synthase (NADH) activity"/>
    <property type="evidence" value="ECO:0007669"/>
    <property type="project" value="UniProtKB-EC"/>
</dbReference>
<evidence type="ECO:0000256" key="18">
    <source>
        <dbReference type="ARBA" id="ARBA00023291"/>
    </source>
</evidence>
<comment type="subunit">
    <text evidence="7">Homotrimer.</text>
</comment>
<evidence type="ECO:0000256" key="10">
    <source>
        <dbReference type="ARBA" id="ARBA00022643"/>
    </source>
</evidence>
<dbReference type="NCBIfam" id="TIGR01317">
    <property type="entry name" value="GOGAT_sm_gam"/>
    <property type="match status" value="1"/>
</dbReference>
<reference evidence="26 27" key="1">
    <citation type="journal article" date="2012" name="Eukaryot. Cell">
        <title>Genome sequence of the Trichosporon asahii environmental strain CBS 8904.</title>
        <authorList>
            <person name="Yang R.Y."/>
            <person name="Li H.T."/>
            <person name="Zhu H."/>
            <person name="Zhou G.P."/>
            <person name="Wang M."/>
            <person name="Wang L."/>
        </authorList>
    </citation>
    <scope>NUCLEOTIDE SEQUENCE [LARGE SCALE GENOMIC DNA]</scope>
    <source>
        <strain evidence="26 27">CBS 8904</strain>
    </source>
</reference>
<dbReference type="Pfam" id="PF00310">
    <property type="entry name" value="GATase_2"/>
    <property type="match status" value="1"/>
</dbReference>
<feature type="binding site" evidence="23">
    <location>
        <position position="1189"/>
    </location>
    <ligand>
        <name>[3Fe-4S] cluster</name>
        <dbReference type="ChEBI" id="CHEBI:21137"/>
    </ligand>
</feature>
<dbReference type="SUPFAM" id="SSF69336">
    <property type="entry name" value="Alpha subunit of glutamate synthase, C-terminal domain"/>
    <property type="match status" value="1"/>
</dbReference>
<comment type="similarity">
    <text evidence="6">Belongs to the glutamate synthase family.</text>
</comment>
<keyword evidence="15" id="KW-0408">Iron</keyword>
<dbReference type="FunFam" id="3.60.20.10:FF:000001">
    <property type="entry name" value="Glutamate synthase, large subunit"/>
    <property type="match status" value="1"/>
</dbReference>
<keyword evidence="13" id="KW-0315">Glutamine amidotransferase</keyword>
<evidence type="ECO:0000256" key="3">
    <source>
        <dbReference type="ARBA" id="ARBA00004802"/>
    </source>
</evidence>
<evidence type="ECO:0000256" key="21">
    <source>
        <dbReference type="ARBA" id="ARBA00057049"/>
    </source>
</evidence>
<evidence type="ECO:0000256" key="22">
    <source>
        <dbReference type="ARBA" id="ARBA00068518"/>
    </source>
</evidence>
<dbReference type="InterPro" id="IPR028261">
    <property type="entry name" value="DPD_II"/>
</dbReference>
<dbReference type="HOGENOM" id="CLU_000422_8_2_1"/>
<keyword evidence="17" id="KW-0314">Glutamate biosynthesis</keyword>
<feature type="domain" description="Glutamine amidotransferase type-2" evidence="25">
    <location>
        <begin position="1"/>
        <end position="374"/>
    </location>
</feature>
<evidence type="ECO:0000256" key="24">
    <source>
        <dbReference type="SAM" id="MobiDB-lite"/>
    </source>
</evidence>
<dbReference type="SUPFAM" id="SSF56235">
    <property type="entry name" value="N-terminal nucleophile aminohydrolases (Ntn hydrolases)"/>
    <property type="match status" value="1"/>
</dbReference>
<dbReference type="STRING" id="1220162.K1W170"/>
<dbReference type="Proteomes" id="UP000006757">
    <property type="component" value="Unassembled WGS sequence"/>
</dbReference>
<dbReference type="GO" id="GO:0050660">
    <property type="term" value="F:flavin adenine dinucleotide binding"/>
    <property type="evidence" value="ECO:0007669"/>
    <property type="project" value="InterPro"/>
</dbReference>
<dbReference type="FunFam" id="2.160.20.60:FF:000001">
    <property type="entry name" value="Glutamate synthase, large subunit"/>
    <property type="match status" value="1"/>
</dbReference>
<dbReference type="Gene3D" id="3.50.50.60">
    <property type="entry name" value="FAD/NAD(P)-binding domain"/>
    <property type="match status" value="3"/>
</dbReference>
<dbReference type="EMBL" id="AMBO01000277">
    <property type="protein sequence ID" value="EKD02733.1"/>
    <property type="molecule type" value="Genomic_DNA"/>
</dbReference>
<dbReference type="Gene3D" id="2.160.20.60">
    <property type="entry name" value="Glutamate synthase, alpha subunit, C-terminal domain"/>
    <property type="match status" value="1"/>
</dbReference>
<feature type="compositionally biased region" description="Polar residues" evidence="24">
    <location>
        <begin position="2134"/>
        <end position="2146"/>
    </location>
</feature>
<dbReference type="CDD" id="cd00713">
    <property type="entry name" value="GltS"/>
    <property type="match status" value="1"/>
</dbReference>
<evidence type="ECO:0000256" key="12">
    <source>
        <dbReference type="ARBA" id="ARBA00022827"/>
    </source>
</evidence>
<sequence>MTHRGATGADARDGDGAGVMTGIPHEFFVREAPHSFEAKIPAEGTYAVGNVFLDPQDWEAQQKVFEEVASKLGLRTLGWRHVPTDNSILGPAAKSKEPRIMQPFVVLRSHYGDGLESADGEFDEQYFQRQLYVLRKQASHRNDKFYICSLTPSNIVYKGQLSPVQVYNYFHDLNHALYSSHFALVHSRFSTNTFPSWDRAQPMRWAAHNGEINTVRGNKNWMRAREGHLKSEKFGNELELLYPIVEEGGSDSAAFDNVLELLVVNGVLTLPEAVMMMVPEAWQNNDLMEPEKKGFYAWAGSMMEPWDGPALFTFSDGRFCGANLDRNGLRPCRYIVTRDDIMICASETGVLDGSPLSRTGTTVVSGDDDVVGLGLRDARSNNANAHLRDELDRDAGAGVGTLEVVDELLQVLDRVNVVVRRGRNERHTRRRVTRATNRGRDLVAWELTALSGLGALGHLDLELVRVGEVVGGNAEAARGDLLDGRAARVPLGLQLHRVAVGSTLLPLSGTGDGERALGVLTTLACVRFAAETVHGDRERGVRLHRDGAVRHGAGDTAAHNLVPRLDLVDGHALRLVVVKVEHAAERCGLDRLSPILTIEEMNAIKSIQTSTSDWNAKVIDITFDKGEGLPGYHAALERVRQQALEAVNEGYKIVILSDRLTGPNRVPLSALLATGGVHHHLVKQKKRSDIAIMVDTAEAREVHHMCVLVGYGADAVCPWLMMEMIHKIEREGMAKDDQTAETLIDNYRKAINEGMLKVLSKMGVSTLASYKGAQLFEALGIHKEVVDECFVGTASRVQGATFDLLAMDAFEYHERAWPTRAISRIPGLPESGEYHYRNGSEKRINEPASVASLQDAVRQKNQAAYDSYSKNSHEAIKAATLRGMLDFDYDKAQSVPIDQVEPWNEIVRRCVTGAMSYGSISMEAHTTLAIAMNRLGGKSNTGEGGEDAERSLPIPGPGQGQEGTPYRHSMELQPEWDSRRSSIKQVASGRFGVTSNYLADSDELQIKMAQGAKPGEGGELPGHKVSASIGRTRHSTPGVTLVSPPPHHDIYSIEDLKQLIYDLKCANPRARVSVKLVSEVGVGVVASGVSKAKADHIVISGHDGGTGAAKWTSIKYAGLPWELGVAETHQTLVLNDLRGRVTVQTDGQIRTGRDIAIATLLGAEEWGFATTPLIAMGCIMMKACHKNTCPVGIATQDPELRAKFAGQPEQVINFFYYVIEELRAIMAKLGIRTINEMVGRADLLKVDESLRTPKTAHLDLSPILTPAKPPREGVATYRVRPQDHRLYVRLDNKFIDEAEPALSKGLPVEIDCDVVNTDRALGATLSYHVSKRYGEAGLPRDTIRINMKGSAGQSMGAFLAPGVTIELEGDANDYVGKGLSGGRIIAYPSKKAQFKAEENIIIGNVCFFGATSGQAFISGIAAERFAVRNSGATLVVEGTGDHGCEYMTGGRVVVLGLTGRNFAAGMSGGIAYVLDMSHSFAPKVNMGTVELGKVSDPHEIAELRSLIEEHRHYTGSEIADRVLRNFHHFLPMFVRIMPLDYKRVLEEQAAAALEEKKKQSHIDLIPSTTASQVDLAAPGVDPVLPGAMARLRLNKPSETDTPHTTPNSPRLEPAVLDMEDAMLDEDQYKARASKLDKVRGFMKYKRLNEAYRPPRKRVKDWKEISNRLSEAELKQQTARCMDCGLPFCSATNAGTGGGCPISNVIPKFNTLVFEGKWKEAWERLMLTNNFPEFTGRVCPAPCESSCVLGINELPVGIKSVEAAIIDKAWEMGWMVPNPPPQRTGKKVAIIGSGPAGLSAADQLNKAGHLVTVYERASSPGGLLLWGIPAMKLDKAVVKRRLDLMEAEGVKFVNGVEVGKDLDGKELQAQFDAVIVATGATWPRDMKIPGREADDIHFAMTYLHKNTKSLLESNFEDEDYISAKGKDVIVIGGGDTAMRHGAKSIKNFELLPEPPATRAPNNPWPQYARIKRSDYGHLEVAAHTQKDPREYCITTKSFDLDENGKLKGLTTKRVEWTQVSGQWRMEEIPGSEEQWPCQKVFLALGFLGSERSLSENMGFKLDARTNVVTKGFATTVPGVFACGDARRGQSLIVWGIADGRACAEEVDAFLMGSTRLPHQGGIPGRSWVPPRASKTPGQANGNASDSDSGLEPEVVSKSDAESDGFSAEAEGEAVAA</sequence>
<dbReference type="OMA" id="WDGPAAM"/>
<keyword evidence="16 23" id="KW-0411">Iron-sulfur</keyword>
<dbReference type="InterPro" id="IPR036188">
    <property type="entry name" value="FAD/NAD-bd_sf"/>
</dbReference>
<evidence type="ECO:0000256" key="6">
    <source>
        <dbReference type="ARBA" id="ARBA00009716"/>
    </source>
</evidence>
<comment type="cofactor">
    <cofactor evidence="2">
        <name>FAD</name>
        <dbReference type="ChEBI" id="CHEBI:57692"/>
    </cofactor>
</comment>
<evidence type="ECO:0000256" key="2">
    <source>
        <dbReference type="ARBA" id="ARBA00001974"/>
    </source>
</evidence>
<dbReference type="GO" id="GO:0097054">
    <property type="term" value="P:L-glutamate biosynthetic process"/>
    <property type="evidence" value="ECO:0007669"/>
    <property type="project" value="UniProtKB-UniPathway"/>
</dbReference>
<dbReference type="FunCoup" id="K1W170">
    <property type="interactions" value="152"/>
</dbReference>
<evidence type="ECO:0000259" key="25">
    <source>
        <dbReference type="PROSITE" id="PS51278"/>
    </source>
</evidence>
<evidence type="ECO:0000313" key="26">
    <source>
        <dbReference type="EMBL" id="EKD02733.1"/>
    </source>
</evidence>
<keyword evidence="9" id="KW-0285">Flavoprotein</keyword>
<evidence type="ECO:0000256" key="8">
    <source>
        <dbReference type="ARBA" id="ARBA00022605"/>
    </source>
</evidence>
<dbReference type="UniPathway" id="UPA00634">
    <property type="reaction ID" value="UER00690"/>
</dbReference>
<keyword evidence="11" id="KW-0479">Metal-binding</keyword>
<comment type="cofactor">
    <cofactor evidence="23">
        <name>[3Fe-4S] cluster</name>
        <dbReference type="ChEBI" id="CHEBI:21137"/>
    </cofactor>
    <text evidence="23">Binds 1 [3Fe-4S] cluster.</text>
</comment>
<dbReference type="UniPathway" id="UPA00045"/>
<dbReference type="PROSITE" id="PS51278">
    <property type="entry name" value="GATASE_TYPE_2"/>
    <property type="match status" value="1"/>
</dbReference>
<keyword evidence="10" id="KW-0288">FMN</keyword>
<comment type="pathway">
    <text evidence="5">Amino-acid biosynthesis; L-glutamate biosynthesis via GLT pathway; L-glutamate from 2-oxoglutarate and L-glutamine (NAD(+) route): step 1/1.</text>
</comment>
<feature type="binding site" evidence="23">
    <location>
        <position position="1178"/>
    </location>
    <ligand>
        <name>[3Fe-4S] cluster</name>
        <dbReference type="ChEBI" id="CHEBI:21137"/>
    </ligand>
</feature>
<dbReference type="SUPFAM" id="SSF51905">
    <property type="entry name" value="FAD/NAD(P)-binding domain"/>
    <property type="match status" value="1"/>
</dbReference>
<feature type="region of interest" description="Disordered" evidence="24">
    <location>
        <begin position="2119"/>
        <end position="2175"/>
    </location>
</feature>
<protein>
    <recommendedName>
        <fullName evidence="22">Glutamate synthase [NADH]</fullName>
        <ecNumber evidence="19">1.4.1.14</ecNumber>
    </recommendedName>
</protein>
<dbReference type="Pfam" id="PF07992">
    <property type="entry name" value="Pyr_redox_2"/>
    <property type="match status" value="1"/>
</dbReference>
<evidence type="ECO:0000313" key="27">
    <source>
        <dbReference type="Proteomes" id="UP000006757"/>
    </source>
</evidence>
<dbReference type="CDD" id="cd00982">
    <property type="entry name" value="gltB_C"/>
    <property type="match status" value="1"/>
</dbReference>
<dbReference type="InterPro" id="IPR013785">
    <property type="entry name" value="Aldolase_TIM"/>
</dbReference>
<dbReference type="Pfam" id="PF01645">
    <property type="entry name" value="Glu_synthase"/>
    <property type="match status" value="1"/>
</dbReference>
<keyword evidence="14" id="KW-0560">Oxidoreductase</keyword>
<dbReference type="SUPFAM" id="SSF51395">
    <property type="entry name" value="FMN-linked oxidoreductases"/>
    <property type="match status" value="1"/>
</dbReference>
<gene>
    <name evidence="26" type="ORF">A1Q2_02963</name>
</gene>
<dbReference type="InterPro" id="IPR023753">
    <property type="entry name" value="FAD/NAD-binding_dom"/>
</dbReference>
<comment type="catalytic activity">
    <reaction evidence="20">
        <text>2 L-glutamate + NAD(+) = L-glutamine + 2-oxoglutarate + NADH + H(+)</text>
        <dbReference type="Rhea" id="RHEA:13753"/>
        <dbReference type="ChEBI" id="CHEBI:15378"/>
        <dbReference type="ChEBI" id="CHEBI:16810"/>
        <dbReference type="ChEBI" id="CHEBI:29985"/>
        <dbReference type="ChEBI" id="CHEBI:57540"/>
        <dbReference type="ChEBI" id="CHEBI:57945"/>
        <dbReference type="ChEBI" id="CHEBI:58359"/>
        <dbReference type="EC" id="1.4.1.14"/>
    </reaction>
</comment>
<evidence type="ECO:0000256" key="11">
    <source>
        <dbReference type="ARBA" id="ARBA00022723"/>
    </source>
</evidence>
<organism evidence="26 27">
    <name type="scientific">Trichosporon asahii var. asahii (strain CBS 8904)</name>
    <name type="common">Yeast</name>
    <dbReference type="NCBI Taxonomy" id="1220162"/>
    <lineage>
        <taxon>Eukaryota</taxon>
        <taxon>Fungi</taxon>
        <taxon>Dikarya</taxon>
        <taxon>Basidiomycota</taxon>
        <taxon>Agaricomycotina</taxon>
        <taxon>Tremellomycetes</taxon>
        <taxon>Trichosporonales</taxon>
        <taxon>Trichosporonaceae</taxon>
        <taxon>Trichosporon</taxon>
    </lineage>
</organism>
<dbReference type="PIRSF" id="PIRSF000187">
    <property type="entry name" value="GOGAT"/>
    <property type="match status" value="1"/>
</dbReference>
<comment type="pathway">
    <text evidence="3">Energy metabolism; nitrogen metabolism.</text>
</comment>
<evidence type="ECO:0000256" key="9">
    <source>
        <dbReference type="ARBA" id="ARBA00022630"/>
    </source>
</evidence>
<dbReference type="PANTHER" id="PTHR43100">
    <property type="entry name" value="GLUTAMATE SYNTHASE [NADPH] SMALL CHAIN"/>
    <property type="match status" value="1"/>
</dbReference>